<evidence type="ECO:0000259" key="7">
    <source>
        <dbReference type="PROSITE" id="PS51866"/>
    </source>
</evidence>
<protein>
    <submittedName>
        <fullName evidence="8">LysR family transcriptional regulator</fullName>
    </submittedName>
</protein>
<evidence type="ECO:0000256" key="2">
    <source>
        <dbReference type="ARBA" id="ARBA00022448"/>
    </source>
</evidence>
<organism evidence="8 9">
    <name type="scientific">Roseospira marina</name>
    <dbReference type="NCBI Taxonomy" id="140057"/>
    <lineage>
        <taxon>Bacteria</taxon>
        <taxon>Pseudomonadati</taxon>
        <taxon>Pseudomonadota</taxon>
        <taxon>Alphaproteobacteria</taxon>
        <taxon>Rhodospirillales</taxon>
        <taxon>Rhodospirillaceae</taxon>
        <taxon>Roseospira</taxon>
    </lineage>
</organism>
<dbReference type="EMBL" id="VWPJ01000007">
    <property type="protein sequence ID" value="KAA5605798.1"/>
    <property type="molecule type" value="Genomic_DNA"/>
</dbReference>
<dbReference type="InterPro" id="IPR016462">
    <property type="entry name" value="ModE"/>
</dbReference>
<dbReference type="GO" id="GO:0003700">
    <property type="term" value="F:DNA-binding transcription factor activity"/>
    <property type="evidence" value="ECO:0007669"/>
    <property type="project" value="InterPro"/>
</dbReference>
<dbReference type="Pfam" id="PF03459">
    <property type="entry name" value="TOBE"/>
    <property type="match status" value="2"/>
</dbReference>
<dbReference type="Pfam" id="PF00126">
    <property type="entry name" value="HTH_1"/>
    <property type="match status" value="1"/>
</dbReference>
<evidence type="ECO:0000256" key="6">
    <source>
        <dbReference type="PIRSR" id="PIRSR005763-1"/>
    </source>
</evidence>
<dbReference type="OrthoDB" id="9800709at2"/>
<dbReference type="Gene3D" id="2.40.50.100">
    <property type="match status" value="2"/>
</dbReference>
<evidence type="ECO:0000256" key="3">
    <source>
        <dbReference type="ARBA" id="ARBA00022505"/>
    </source>
</evidence>
<dbReference type="PIRSF" id="PIRSF005763">
    <property type="entry name" value="Txn_reg_ModE"/>
    <property type="match status" value="1"/>
</dbReference>
<keyword evidence="9" id="KW-1185">Reference proteome</keyword>
<dbReference type="SUPFAM" id="SSF46785">
    <property type="entry name" value="Winged helix' DNA-binding domain"/>
    <property type="match status" value="1"/>
</dbReference>
<evidence type="ECO:0000313" key="8">
    <source>
        <dbReference type="EMBL" id="KAA5605798.1"/>
    </source>
</evidence>
<proteinExistence type="inferred from homology"/>
<reference evidence="8 9" key="1">
    <citation type="submission" date="2019-09" db="EMBL/GenBank/DDBJ databases">
        <title>Genome sequence of Roseospira marina, one of the more divergent members of the non-sulfur purple photosynthetic bacterial family, the Rhodospirillaceae.</title>
        <authorList>
            <person name="Meyer T."/>
            <person name="Kyndt J."/>
        </authorList>
    </citation>
    <scope>NUCLEOTIDE SEQUENCE [LARGE SCALE GENOMIC DNA]</scope>
    <source>
        <strain evidence="8 9">DSM 15113</strain>
    </source>
</reference>
<dbReference type="AlphaFoldDB" id="A0A5M6IDY3"/>
<keyword evidence="2 5" id="KW-0813">Transport</keyword>
<feature type="domain" description="Mop" evidence="7">
    <location>
        <begin position="200"/>
        <end position="266"/>
    </location>
</feature>
<accession>A0A5M6IDY3</accession>
<sequence length="267" mass="28008">MTDAALHALLSLRKGSTGQIGANRIRLLEAVRDHGSISAAGRAVGLSYKAAWDGIAALNNLCDRPVVDTQSGGRHGGRAHVTPAGTAIIEAFHSVQSELDRVAFALERQLSRNDNVSLADILKGLTMRTSARNVLTGTVETIHTGAVNDEVILRLGESQTITAIVTHKSVLDLELTPGTQAMALIKSTFILLTPEDEIGRTSARNRLCGTVIAHEDGAVSTEIILDIGDGKTLAAIVTKDSADELGLAVGSRACALFKASHVIIAVP</sequence>
<keyword evidence="3 5" id="KW-0500">Molybdenum</keyword>
<dbReference type="PROSITE" id="PS51866">
    <property type="entry name" value="MOP"/>
    <property type="match status" value="2"/>
</dbReference>
<name>A0A5M6IDY3_9PROT</name>
<dbReference type="NCBIfam" id="TIGR00638">
    <property type="entry name" value="Mop"/>
    <property type="match status" value="2"/>
</dbReference>
<dbReference type="GO" id="GO:0030151">
    <property type="term" value="F:molybdenum ion binding"/>
    <property type="evidence" value="ECO:0007669"/>
    <property type="project" value="UniProtKB-UniRule"/>
</dbReference>
<dbReference type="InterPro" id="IPR008995">
    <property type="entry name" value="Mo/tungstate-bd_C_term_dom"/>
</dbReference>
<comment type="similarity">
    <text evidence="1 5">Belongs to the ModE family.</text>
</comment>
<dbReference type="GO" id="GO:0015689">
    <property type="term" value="P:molybdate ion transport"/>
    <property type="evidence" value="ECO:0007669"/>
    <property type="project" value="UniProtKB-UniRule"/>
</dbReference>
<dbReference type="InterPro" id="IPR004606">
    <property type="entry name" value="Mop_domain"/>
</dbReference>
<gene>
    <name evidence="8" type="ORF">F1188_09285</name>
</gene>
<dbReference type="Gene3D" id="1.10.10.10">
    <property type="entry name" value="Winged helix-like DNA-binding domain superfamily/Winged helix DNA-binding domain"/>
    <property type="match status" value="1"/>
</dbReference>
<evidence type="ECO:0000313" key="9">
    <source>
        <dbReference type="Proteomes" id="UP000324065"/>
    </source>
</evidence>
<feature type="region of interest" description="Required for dimer formation and molybdate binding" evidence="6">
    <location>
        <begin position="129"/>
        <end position="137"/>
    </location>
</feature>
<dbReference type="InterPro" id="IPR036388">
    <property type="entry name" value="WH-like_DNA-bd_sf"/>
</dbReference>
<dbReference type="PANTHER" id="PTHR30432:SF1">
    <property type="entry name" value="DNA-BINDING TRANSCRIPTIONAL DUAL REGULATOR MODE"/>
    <property type="match status" value="1"/>
</dbReference>
<dbReference type="PANTHER" id="PTHR30432">
    <property type="entry name" value="TRANSCRIPTIONAL REGULATOR MODE"/>
    <property type="match status" value="1"/>
</dbReference>
<dbReference type="Proteomes" id="UP000324065">
    <property type="component" value="Unassembled WGS sequence"/>
</dbReference>
<dbReference type="SUPFAM" id="SSF50331">
    <property type="entry name" value="MOP-like"/>
    <property type="match status" value="2"/>
</dbReference>
<comment type="caution">
    <text evidence="8">The sequence shown here is derived from an EMBL/GenBank/DDBJ whole genome shotgun (WGS) entry which is preliminary data.</text>
</comment>
<dbReference type="InterPro" id="IPR036390">
    <property type="entry name" value="WH_DNA-bd_sf"/>
</dbReference>
<feature type="domain" description="Mop" evidence="7">
    <location>
        <begin position="128"/>
        <end position="194"/>
    </location>
</feature>
<dbReference type="InterPro" id="IPR000847">
    <property type="entry name" value="LysR_HTH_N"/>
</dbReference>
<keyword evidence="4" id="KW-0677">Repeat</keyword>
<dbReference type="InterPro" id="IPR051815">
    <property type="entry name" value="Molybdate_resp_trans_reg"/>
</dbReference>
<evidence type="ECO:0000256" key="1">
    <source>
        <dbReference type="ARBA" id="ARBA00008110"/>
    </source>
</evidence>
<evidence type="ECO:0000256" key="5">
    <source>
        <dbReference type="PIRNR" id="PIRNR005763"/>
    </source>
</evidence>
<dbReference type="InterPro" id="IPR005116">
    <property type="entry name" value="Transp-assoc_OB_typ1"/>
</dbReference>
<evidence type="ECO:0000256" key="4">
    <source>
        <dbReference type="ARBA" id="ARBA00022737"/>
    </source>
</evidence>
<dbReference type="RefSeq" id="WP_150062128.1">
    <property type="nucleotide sequence ID" value="NZ_JACHII010000004.1"/>
</dbReference>